<sequence length="206" mass="22705">MEPDPRHLRALVGFEDARTVDLSVRGVPLTAVHRPVAEQARLRSGGRALGSRLGVYQVLQALPLGSWVPVDALSEREQAILPALPAWSRTRRNGRILRLADTPVRLDLLVTRGEKWLDALDRACVLGAVAPRMAVCDSLGEDRDRACWEADYYGVGLAVRHGSGLRVLVRPRQGVPELAAALHWRLAERVHRIAEERGSQSSEPAQ</sequence>
<evidence type="ECO:0000313" key="1">
    <source>
        <dbReference type="EMBL" id="MEE2049023.1"/>
    </source>
</evidence>
<name>A0ABU7KI92_9ACTN</name>
<organism evidence="1 2">
    <name type="scientific">Nocardiopsis tropica</name>
    <dbReference type="NCBI Taxonomy" id="109330"/>
    <lineage>
        <taxon>Bacteria</taxon>
        <taxon>Bacillati</taxon>
        <taxon>Actinomycetota</taxon>
        <taxon>Actinomycetes</taxon>
        <taxon>Streptosporangiales</taxon>
        <taxon>Nocardiopsidaceae</taxon>
        <taxon>Nocardiopsis</taxon>
    </lineage>
</organism>
<dbReference type="Proteomes" id="UP001348641">
    <property type="component" value="Unassembled WGS sequence"/>
</dbReference>
<gene>
    <name evidence="1" type="ORF">Q8A49_00755</name>
</gene>
<reference evidence="1 2" key="1">
    <citation type="submission" date="2023-07" db="EMBL/GenBank/DDBJ databases">
        <authorList>
            <person name="Girao M."/>
            <person name="Carvalho M.F."/>
        </authorList>
    </citation>
    <scope>NUCLEOTIDE SEQUENCE [LARGE SCALE GENOMIC DNA]</scope>
    <source>
        <strain evidence="1 2">66/93</strain>
    </source>
</reference>
<dbReference type="EMBL" id="JAUUCC010000001">
    <property type="protein sequence ID" value="MEE2049023.1"/>
    <property type="molecule type" value="Genomic_DNA"/>
</dbReference>
<protein>
    <submittedName>
        <fullName evidence="1">Uncharacterized protein</fullName>
    </submittedName>
</protein>
<accession>A0ABU7KI92</accession>
<proteinExistence type="predicted"/>
<comment type="caution">
    <text evidence="1">The sequence shown here is derived from an EMBL/GenBank/DDBJ whole genome shotgun (WGS) entry which is preliminary data.</text>
</comment>
<evidence type="ECO:0000313" key="2">
    <source>
        <dbReference type="Proteomes" id="UP001348641"/>
    </source>
</evidence>
<dbReference type="RefSeq" id="WP_330156331.1">
    <property type="nucleotide sequence ID" value="NZ_BAAAJA010000006.1"/>
</dbReference>